<reference evidence="1" key="1">
    <citation type="submission" date="2009-12" db="EMBL/GenBank/DDBJ databases">
        <authorList>
            <person name="Weinstock G."/>
            <person name="Sodergren E."/>
            <person name="Clifton S."/>
            <person name="Fulton L."/>
            <person name="Fulton B."/>
            <person name="Courtney L."/>
            <person name="Fronick C."/>
            <person name="Harrison M."/>
            <person name="Strong C."/>
            <person name="Farmer C."/>
            <person name="Delahaunty K."/>
            <person name="Markovic C."/>
            <person name="Hall O."/>
            <person name="Minx P."/>
            <person name="Tomlinson C."/>
            <person name="Mitreva M."/>
            <person name="Nelson J."/>
            <person name="Hou S."/>
            <person name="Wollam A."/>
            <person name="Pepin K.H."/>
            <person name="Johnson M."/>
            <person name="Bhonagiri V."/>
            <person name="Nash W.E."/>
            <person name="Warren W."/>
            <person name="Chinwalla A."/>
            <person name="Mardis E.R."/>
            <person name="Wilson R.K."/>
        </authorList>
    </citation>
    <scope>NUCLEOTIDE SEQUENCE [LARGE SCALE GENOMIC DNA]</scope>
    <source>
        <strain evidence="1">DSM 15176</strain>
    </source>
</reference>
<accession>D1PK72</accession>
<dbReference type="EMBL" id="ACBY02000014">
    <property type="protein sequence ID" value="EFB76882.1"/>
    <property type="molecule type" value="Genomic_DNA"/>
</dbReference>
<evidence type="ECO:0000313" key="1">
    <source>
        <dbReference type="EMBL" id="EFB76882.1"/>
    </source>
</evidence>
<dbReference type="AlphaFoldDB" id="D1PK72"/>
<protein>
    <submittedName>
        <fullName evidence="1">Uncharacterized protein</fullName>
    </submittedName>
</protein>
<comment type="caution">
    <text evidence="1">The sequence shown here is derived from an EMBL/GenBank/DDBJ whole genome shotgun (WGS) entry which is preliminary data.</text>
</comment>
<evidence type="ECO:0000313" key="2">
    <source>
        <dbReference type="Proteomes" id="UP000003438"/>
    </source>
</evidence>
<dbReference type="Proteomes" id="UP000003438">
    <property type="component" value="Unassembled WGS sequence"/>
</dbReference>
<name>D1PK72_9FIRM</name>
<dbReference type="STRING" id="411471.SUBVAR_04503"/>
<keyword evidence="2" id="KW-1185">Reference proteome</keyword>
<organism evidence="1 2">
    <name type="scientific">Subdoligranulum variabile DSM 15176</name>
    <dbReference type="NCBI Taxonomy" id="411471"/>
    <lineage>
        <taxon>Bacteria</taxon>
        <taxon>Bacillati</taxon>
        <taxon>Bacillota</taxon>
        <taxon>Clostridia</taxon>
        <taxon>Eubacteriales</taxon>
        <taxon>Oscillospiraceae</taxon>
        <taxon>Subdoligranulum</taxon>
    </lineage>
</organism>
<sequence>MGTIVPILFCLPDACSVYSPGQAARLKIFSKNLRNRQDKSPVFVMVIKKGIFPSLIFDNRIHGRTGT</sequence>
<dbReference type="HOGENOM" id="CLU_2810841_0_0_9"/>
<gene>
    <name evidence="1" type="ORF">SUBVAR_04503</name>
</gene>
<proteinExistence type="predicted"/>
<dbReference type="RefSeq" id="WP_007045940.1">
    <property type="nucleotide sequence ID" value="NZ_GG704769.1"/>
</dbReference>